<feature type="domain" description="4Fe-4S ferredoxin-type" evidence="4">
    <location>
        <begin position="12"/>
        <end position="41"/>
    </location>
</feature>
<sequence length="86" mass="10042">MGRNHLLKHESSVFSCYTETCTHCMICFNTCPTESIRFDEEAGFTFLPGCTACMRCYNFCPTYLIIKNLIKRHYTLISKYCQINPH</sequence>
<keyword evidence="2" id="KW-0408">Iron</keyword>
<dbReference type="PROSITE" id="PS51379">
    <property type="entry name" value="4FE4S_FER_2"/>
    <property type="match status" value="1"/>
</dbReference>
<keyword evidence="3" id="KW-0411">Iron-sulfur</keyword>
<evidence type="ECO:0000256" key="1">
    <source>
        <dbReference type="ARBA" id="ARBA00022723"/>
    </source>
</evidence>
<evidence type="ECO:0000313" key="6">
    <source>
        <dbReference type="Proteomes" id="UP000653358"/>
    </source>
</evidence>
<dbReference type="SUPFAM" id="SSF54862">
    <property type="entry name" value="4Fe-4S ferredoxins"/>
    <property type="match status" value="1"/>
</dbReference>
<keyword evidence="1" id="KW-0479">Metal-binding</keyword>
<dbReference type="InterPro" id="IPR017896">
    <property type="entry name" value="4Fe4S_Fe-S-bd"/>
</dbReference>
<comment type="caution">
    <text evidence="5">The sequence shown here is derived from an EMBL/GenBank/DDBJ whole genome shotgun (WGS) entry which is preliminary data.</text>
</comment>
<proteinExistence type="predicted"/>
<evidence type="ECO:0000256" key="3">
    <source>
        <dbReference type="ARBA" id="ARBA00023014"/>
    </source>
</evidence>
<accession>A0ABR6WIG0</accession>
<dbReference type="InterPro" id="IPR017900">
    <property type="entry name" value="4Fe4S_Fe_S_CS"/>
</dbReference>
<dbReference type="PROSITE" id="PS00198">
    <property type="entry name" value="4FE4S_FER_1"/>
    <property type="match status" value="1"/>
</dbReference>
<dbReference type="RefSeq" id="WP_148602708.1">
    <property type="nucleotide sequence ID" value="NZ_WJBB01000003.1"/>
</dbReference>
<dbReference type="Gene3D" id="3.30.70.20">
    <property type="match status" value="1"/>
</dbReference>
<evidence type="ECO:0000259" key="4">
    <source>
        <dbReference type="PROSITE" id="PS51379"/>
    </source>
</evidence>
<reference evidence="5 6" key="1">
    <citation type="journal article" date="2020" name="mSystems">
        <title>Defining Genomic and Predicted Metabolic Features of the Acetobacterium Genus.</title>
        <authorList>
            <person name="Ross D.E."/>
            <person name="Marshall C.W."/>
            <person name="Gulliver D."/>
            <person name="May H.D."/>
            <person name="Norman R.S."/>
        </authorList>
    </citation>
    <scope>NUCLEOTIDE SEQUENCE [LARGE SCALE GENOMIC DNA]</scope>
    <source>
        <strain evidence="5 6">DSM 9173</strain>
    </source>
</reference>
<organism evidence="5 6">
    <name type="scientific">Acetobacterium tundrae</name>
    <dbReference type="NCBI Taxonomy" id="132932"/>
    <lineage>
        <taxon>Bacteria</taxon>
        <taxon>Bacillati</taxon>
        <taxon>Bacillota</taxon>
        <taxon>Clostridia</taxon>
        <taxon>Eubacteriales</taxon>
        <taxon>Eubacteriaceae</taxon>
        <taxon>Acetobacterium</taxon>
    </lineage>
</organism>
<dbReference type="Proteomes" id="UP000653358">
    <property type="component" value="Unassembled WGS sequence"/>
</dbReference>
<name>A0ABR6WIG0_9FIRM</name>
<gene>
    <name evidence="5" type="ORF">GH807_04120</name>
</gene>
<evidence type="ECO:0000313" key="5">
    <source>
        <dbReference type="EMBL" id="MBC3796237.1"/>
    </source>
</evidence>
<dbReference type="EMBL" id="WJBB01000003">
    <property type="protein sequence ID" value="MBC3796237.1"/>
    <property type="molecule type" value="Genomic_DNA"/>
</dbReference>
<evidence type="ECO:0000256" key="2">
    <source>
        <dbReference type="ARBA" id="ARBA00023004"/>
    </source>
</evidence>
<dbReference type="Pfam" id="PF13237">
    <property type="entry name" value="Fer4_10"/>
    <property type="match status" value="1"/>
</dbReference>
<keyword evidence="6" id="KW-1185">Reference proteome</keyword>
<protein>
    <recommendedName>
        <fullName evidence="4">4Fe-4S ferredoxin-type domain-containing protein</fullName>
    </recommendedName>
</protein>